<dbReference type="GO" id="GO:0005794">
    <property type="term" value="C:Golgi apparatus"/>
    <property type="evidence" value="ECO:0007669"/>
    <property type="project" value="TreeGrafter"/>
</dbReference>
<dbReference type="GO" id="GO:0003976">
    <property type="term" value="F:UDP-N-acetylglucosamine-lysosomal-enzyme N-acetylglucosaminephosphotransferase activity"/>
    <property type="evidence" value="ECO:0007669"/>
    <property type="project" value="TreeGrafter"/>
</dbReference>
<dbReference type="STRING" id="578459.A0A194SCH7"/>
<evidence type="ECO:0000313" key="7">
    <source>
        <dbReference type="EMBL" id="KPV78309.1"/>
    </source>
</evidence>
<organism evidence="7 8">
    <name type="scientific">Rhodotorula graminis (strain WP1)</name>
    <dbReference type="NCBI Taxonomy" id="578459"/>
    <lineage>
        <taxon>Eukaryota</taxon>
        <taxon>Fungi</taxon>
        <taxon>Dikarya</taxon>
        <taxon>Basidiomycota</taxon>
        <taxon>Pucciniomycotina</taxon>
        <taxon>Microbotryomycetes</taxon>
        <taxon>Sporidiobolales</taxon>
        <taxon>Sporidiobolaceae</taxon>
        <taxon>Rhodotorula</taxon>
    </lineage>
</organism>
<feature type="compositionally biased region" description="Low complexity" evidence="3">
    <location>
        <begin position="9"/>
        <end position="19"/>
    </location>
</feature>
<evidence type="ECO:0000256" key="1">
    <source>
        <dbReference type="ARBA" id="ARBA00007583"/>
    </source>
</evidence>
<dbReference type="Pfam" id="PF11380">
    <property type="entry name" value="Stealth_CR2"/>
    <property type="match status" value="1"/>
</dbReference>
<gene>
    <name evidence="7" type="ORF">RHOBADRAFT_50790</name>
</gene>
<dbReference type="Proteomes" id="UP000053890">
    <property type="component" value="Unassembled WGS sequence"/>
</dbReference>
<dbReference type="GO" id="GO:0046835">
    <property type="term" value="P:carbohydrate phosphorylation"/>
    <property type="evidence" value="ECO:0007669"/>
    <property type="project" value="TreeGrafter"/>
</dbReference>
<dbReference type="InterPro" id="IPR021520">
    <property type="entry name" value="Stealth_CR2"/>
</dbReference>
<feature type="transmembrane region" description="Helical" evidence="4">
    <location>
        <begin position="43"/>
        <end position="61"/>
    </location>
</feature>
<evidence type="ECO:0000259" key="6">
    <source>
        <dbReference type="Pfam" id="PF17102"/>
    </source>
</evidence>
<keyword evidence="8" id="KW-1185">Reference proteome</keyword>
<evidence type="ECO:0000259" key="5">
    <source>
        <dbReference type="Pfam" id="PF11380"/>
    </source>
</evidence>
<keyword evidence="2" id="KW-0808">Transferase</keyword>
<dbReference type="InterPro" id="IPR047141">
    <property type="entry name" value="Stealth"/>
</dbReference>
<dbReference type="GeneID" id="28975947"/>
<dbReference type="Pfam" id="PF17102">
    <property type="entry name" value="Stealth_CR3"/>
    <property type="match status" value="1"/>
</dbReference>
<dbReference type="AlphaFoldDB" id="A0A194SCH7"/>
<keyword evidence="4" id="KW-0812">Transmembrane</keyword>
<evidence type="ECO:0000313" key="8">
    <source>
        <dbReference type="Proteomes" id="UP000053890"/>
    </source>
</evidence>
<dbReference type="InterPro" id="IPR031357">
    <property type="entry name" value="Stealth_CR3"/>
</dbReference>
<feature type="region of interest" description="Disordered" evidence="3">
    <location>
        <begin position="1"/>
        <end position="24"/>
    </location>
</feature>
<dbReference type="PANTHER" id="PTHR24045">
    <property type="match status" value="1"/>
</dbReference>
<dbReference type="RefSeq" id="XP_018274358.1">
    <property type="nucleotide sequence ID" value="XM_018415499.1"/>
</dbReference>
<evidence type="ECO:0008006" key="9">
    <source>
        <dbReference type="Google" id="ProtNLM"/>
    </source>
</evidence>
<keyword evidence="4" id="KW-0472">Membrane</keyword>
<dbReference type="EMBL" id="KQ474073">
    <property type="protein sequence ID" value="KPV78309.1"/>
    <property type="molecule type" value="Genomic_DNA"/>
</dbReference>
<keyword evidence="4" id="KW-1133">Transmembrane helix</keyword>
<accession>A0A194SCH7</accession>
<evidence type="ECO:0000256" key="3">
    <source>
        <dbReference type="SAM" id="MobiDB-lite"/>
    </source>
</evidence>
<feature type="domain" description="Stealth protein CR2 conserved region 2" evidence="5">
    <location>
        <begin position="248"/>
        <end position="317"/>
    </location>
</feature>
<comment type="similarity">
    <text evidence="1">Belongs to the stealth family.</text>
</comment>
<dbReference type="OMA" id="ALLWSYI"/>
<sequence>MTSTVQYVPLHPSSGSSLRPSRRLDADLARPARRPCTRFSLKNSAAAIVGTLFLVAIAAYVRSPSRSERELRLLEVGVEPDDSFADLWRLAQDGWRPYTPQEGREVRDGDLVSWAERVEAGCADEWVEEGRLCELGGSGHEQVDLVWTWTNGSDPLLRRWRAEVTGTLAGRVRPGVARVRDRKASHHFREHDELRYSLRSAVQAFEPRALGKLHLVSTDLPANTLLSDILDNVPVGNITPVVEAARVGQVPSWLNRSAIPREQLEVHHHSSFFEDTADLPTFNSLSIESQLPNILGLREFFLYLNDDTFLSGTMTSSDVGAPFLGPVFRIQRDLQVDALAPGLFGVGSDGEWASLRQANWLLDRRFGTRSRAYLAHIPKTFSTPVLRETSRIWHDELLETSTSRFRGRRAEYQLPFLVTHYTIEAHREALLHAFFAARSDRDLDGELSLDERRRLLVELGFELEQQHDAPQAVQVPLPRRRPSNDLLAQLERAGIRRAGATEVAFSSSDGHGMIRREEQVGRGRRSTLVRPVLAVNASAEEAAQPMCSIDLSTCFGADFLSSSTPRKTIEVLRRAAYEVPACGDCIVLALVGKSGSSGLSAFLPSCPPSSSPPSSSPPTPIALFSLAKRFVDVALVVDARTPSAPTCASARGLAVRRILRYSYTLGESSSQFVGMRQALPVPLLLRRPGWVTETSLPAFLTLNDDFATPEVSRHADEHLHRWFEQTWPTPSAFEKVALARTRT</sequence>
<evidence type="ECO:0000256" key="2">
    <source>
        <dbReference type="ARBA" id="ARBA00022679"/>
    </source>
</evidence>
<feature type="domain" description="Stealth protein CR3 conserved region 3" evidence="6">
    <location>
        <begin position="375"/>
        <end position="424"/>
    </location>
</feature>
<reference evidence="7 8" key="1">
    <citation type="journal article" date="2015" name="Front. Microbiol.">
        <title>Genome sequence of the plant growth promoting endophytic yeast Rhodotorula graminis WP1.</title>
        <authorList>
            <person name="Firrincieli A."/>
            <person name="Otillar R."/>
            <person name="Salamov A."/>
            <person name="Schmutz J."/>
            <person name="Khan Z."/>
            <person name="Redman R.S."/>
            <person name="Fleck N.D."/>
            <person name="Lindquist E."/>
            <person name="Grigoriev I.V."/>
            <person name="Doty S.L."/>
        </authorList>
    </citation>
    <scope>NUCLEOTIDE SEQUENCE [LARGE SCALE GENOMIC DNA]</scope>
    <source>
        <strain evidence="7 8">WP1</strain>
    </source>
</reference>
<dbReference type="OrthoDB" id="263283at2759"/>
<evidence type="ECO:0000256" key="4">
    <source>
        <dbReference type="SAM" id="Phobius"/>
    </source>
</evidence>
<dbReference type="PANTHER" id="PTHR24045:SF0">
    <property type="entry name" value="N-ACETYLGLUCOSAMINE-1-PHOSPHOTRANSFERASE SUBUNITS ALPHA_BETA"/>
    <property type="match status" value="1"/>
</dbReference>
<proteinExistence type="inferred from homology"/>
<name>A0A194SCH7_RHOGW</name>
<protein>
    <recommendedName>
        <fullName evidence="9">Stealth protein CR3 conserved region 3 domain-containing protein</fullName>
    </recommendedName>
</protein>